<reference evidence="2" key="1">
    <citation type="submission" date="2018-07" db="EMBL/GenBank/DDBJ databases">
        <authorList>
            <consortium name="Genoscope - CEA"/>
            <person name="William W."/>
        </authorList>
    </citation>
    <scope>NUCLEOTIDE SEQUENCE</scope>
    <source>
        <strain evidence="2">IK1</strain>
    </source>
</reference>
<evidence type="ECO:0000313" key="2">
    <source>
        <dbReference type="EMBL" id="VBB43003.1"/>
    </source>
</evidence>
<dbReference type="EMBL" id="UPXX01000018">
    <property type="protein sequence ID" value="VBB43003.1"/>
    <property type="molecule type" value="Genomic_DNA"/>
</dbReference>
<evidence type="ECO:0000256" key="1">
    <source>
        <dbReference type="SAM" id="MobiDB-lite"/>
    </source>
</evidence>
<protein>
    <submittedName>
        <fullName evidence="2">Uncharacterized protein</fullName>
    </submittedName>
</protein>
<gene>
    <name evidence="2" type="ORF">TRIP_B250119</name>
</gene>
<proteinExistence type="predicted"/>
<feature type="region of interest" description="Disordered" evidence="1">
    <location>
        <begin position="1"/>
        <end position="25"/>
    </location>
</feature>
<sequence>MRSQPCGTFHRSIPRNSRPDLFGNRGSGAAQAFELRLQRGRRKGPPGDVDGPAVLEKDQRGGALDLVFFAGDRIVVHIELVDMHLSLVGGGKRFKGRGHRVAGSAARRPEINETDRLDLQDGFGESGIGQIGDGRFHRGSSYWIIFMLEYPAVVRIRMLNGLSFPGRCARTLPCILLSRSFFLQSKTRAAISGWAETAVSLVS</sequence>
<name>A0A653A4P6_UNCDX</name>
<dbReference type="AlphaFoldDB" id="A0A653A4P6"/>
<accession>A0A653A4P6</accession>
<organism evidence="2">
    <name type="scientific">Uncultured Desulfatiglans sp</name>
    <dbReference type="NCBI Taxonomy" id="1748965"/>
    <lineage>
        <taxon>Bacteria</taxon>
        <taxon>Pseudomonadati</taxon>
        <taxon>Thermodesulfobacteriota</taxon>
        <taxon>Desulfobacteria</taxon>
        <taxon>Desulfatiglandales</taxon>
        <taxon>Desulfatiglandaceae</taxon>
        <taxon>Desulfatiglans</taxon>
        <taxon>environmental samples</taxon>
    </lineage>
</organism>